<keyword evidence="2" id="KW-1133">Transmembrane helix</keyword>
<dbReference type="InterPro" id="IPR045713">
    <property type="entry name" value="DUF6069"/>
</dbReference>
<evidence type="ECO:0000313" key="4">
    <source>
        <dbReference type="Proteomes" id="UP000774570"/>
    </source>
</evidence>
<keyword evidence="2" id="KW-0472">Membrane</keyword>
<comment type="caution">
    <text evidence="3">The sequence shown here is derived from an EMBL/GenBank/DDBJ whole genome shotgun (WGS) entry which is preliminary data.</text>
</comment>
<feature type="transmembrane region" description="Helical" evidence="2">
    <location>
        <begin position="66"/>
        <end position="88"/>
    </location>
</feature>
<feature type="compositionally biased region" description="Low complexity" evidence="1">
    <location>
        <begin position="9"/>
        <end position="23"/>
    </location>
</feature>
<protein>
    <recommendedName>
        <fullName evidence="5">DUF4383 domain-containing protein</fullName>
    </recommendedName>
</protein>
<dbReference type="EMBL" id="JAIBOA010000013">
    <property type="protein sequence ID" value="MBW8484791.1"/>
    <property type="molecule type" value="Genomic_DNA"/>
</dbReference>
<gene>
    <name evidence="3" type="ORF">K1Y72_20580</name>
</gene>
<feature type="region of interest" description="Disordered" evidence="1">
    <location>
        <begin position="1"/>
        <end position="23"/>
    </location>
</feature>
<dbReference type="Pfam" id="PF19545">
    <property type="entry name" value="DUF6069"/>
    <property type="match status" value="1"/>
</dbReference>
<name>A0ABS7FWH6_9ACTN</name>
<feature type="transmembrane region" description="Helical" evidence="2">
    <location>
        <begin position="139"/>
        <end position="158"/>
    </location>
</feature>
<evidence type="ECO:0000256" key="1">
    <source>
        <dbReference type="SAM" id="MobiDB-lite"/>
    </source>
</evidence>
<feature type="transmembrane region" description="Helical" evidence="2">
    <location>
        <begin position="170"/>
        <end position="190"/>
    </location>
</feature>
<feature type="region of interest" description="Disordered" evidence="1">
    <location>
        <begin position="199"/>
        <end position="218"/>
    </location>
</feature>
<feature type="transmembrane region" description="Helical" evidence="2">
    <location>
        <begin position="108"/>
        <end position="132"/>
    </location>
</feature>
<evidence type="ECO:0000256" key="2">
    <source>
        <dbReference type="SAM" id="Phobius"/>
    </source>
</evidence>
<keyword evidence="4" id="KW-1185">Reference proteome</keyword>
<evidence type="ECO:0000313" key="3">
    <source>
        <dbReference type="EMBL" id="MBW8484791.1"/>
    </source>
</evidence>
<accession>A0ABS7FWH6</accession>
<keyword evidence="2" id="KW-0812">Transmembrane</keyword>
<evidence type="ECO:0008006" key="5">
    <source>
        <dbReference type="Google" id="ProtNLM"/>
    </source>
</evidence>
<dbReference type="RefSeq" id="WP_220168027.1">
    <property type="nucleotide sequence ID" value="NZ_JAIBOA010000013.1"/>
</dbReference>
<dbReference type="Proteomes" id="UP000774570">
    <property type="component" value="Unassembled WGS sequence"/>
</dbReference>
<reference evidence="3 4" key="1">
    <citation type="submission" date="2021-07" db="EMBL/GenBank/DDBJ databases">
        <title>Actinomadura sp. PM05-2 isolated from lichen.</title>
        <authorList>
            <person name="Somphong A."/>
            <person name="Phongsopitanun W."/>
            <person name="Tanasupawat S."/>
            <person name="Peongsungnone V."/>
        </authorList>
    </citation>
    <scope>NUCLEOTIDE SEQUENCE [LARGE SCALE GENOMIC DNA]</scope>
    <source>
        <strain evidence="3 4">PM05-2</strain>
    </source>
</reference>
<organism evidence="3 4">
    <name type="scientific">Actinomadura parmotrematis</name>
    <dbReference type="NCBI Taxonomy" id="2864039"/>
    <lineage>
        <taxon>Bacteria</taxon>
        <taxon>Bacillati</taxon>
        <taxon>Actinomycetota</taxon>
        <taxon>Actinomycetes</taxon>
        <taxon>Streptosporangiales</taxon>
        <taxon>Thermomonosporaceae</taxon>
        <taxon>Actinomadura</taxon>
    </lineage>
</organism>
<sequence>MGDSPFYDGLPGRRAGRTTAGPRVHGRAFRCRAAPRRRREAPLYRYTDFVSLHATADPHEPDLRRLWWSGVACASGATALAAASVLLLRGPFGLQVPAFADGSSNTAALGYGICAGALTLQATALLHVLLATAAHPVRAFCWIGGIVVTLMTLLPFTLHRPLADAAGTALLNLVGGGGVIALLALSAAFARGHRPDPFEDPFGDPFGDVPGGPPPGWR</sequence>
<proteinExistence type="predicted"/>